<name>A0A1W1WZT3_9NEIS</name>
<keyword evidence="3" id="KW-1185">Reference proteome</keyword>
<accession>A0A1W1WZT3</accession>
<reference evidence="2 3" key="1">
    <citation type="submission" date="2017-04" db="EMBL/GenBank/DDBJ databases">
        <authorList>
            <person name="Afonso C.L."/>
            <person name="Miller P.J."/>
            <person name="Scott M.A."/>
            <person name="Spackman E."/>
            <person name="Goraichik I."/>
            <person name="Dimitrov K.M."/>
            <person name="Suarez D.L."/>
            <person name="Swayne D.E."/>
        </authorList>
    </citation>
    <scope>NUCLEOTIDE SEQUENCE [LARGE SCALE GENOMIC DNA]</scope>
    <source>
        <strain evidence="2 3">DSM 23236</strain>
    </source>
</reference>
<dbReference type="OrthoDB" id="458118at2"/>
<proteinExistence type="predicted"/>
<organism evidence="2 3">
    <name type="scientific">Andreprevotia lacus DSM 23236</name>
    <dbReference type="NCBI Taxonomy" id="1121001"/>
    <lineage>
        <taxon>Bacteria</taxon>
        <taxon>Pseudomonadati</taxon>
        <taxon>Pseudomonadota</taxon>
        <taxon>Betaproteobacteria</taxon>
        <taxon>Neisseriales</taxon>
        <taxon>Chitinibacteraceae</taxon>
        <taxon>Andreprevotia</taxon>
    </lineage>
</organism>
<dbReference type="InterPro" id="IPR037883">
    <property type="entry name" value="Knr4/Smi1-like_sf"/>
</dbReference>
<dbReference type="SUPFAM" id="SSF160631">
    <property type="entry name" value="SMI1/KNR4-like"/>
    <property type="match status" value="1"/>
</dbReference>
<dbReference type="EMBL" id="FWXD01000001">
    <property type="protein sequence ID" value="SMC16651.1"/>
    <property type="molecule type" value="Genomic_DNA"/>
</dbReference>
<dbReference type="AlphaFoldDB" id="A0A1W1WZT3"/>
<dbReference type="RefSeq" id="WP_139798578.1">
    <property type="nucleotide sequence ID" value="NZ_FWXD01000001.1"/>
</dbReference>
<sequence>MQEIRKFSTLKSGYSSGVKDWEEFIACWKNSYAPSRYNVSLILHGNFDEGGASLNRVSDGIHGLELRLGLGLPSSYKDFLLAFRPSFLRESEFEWGDEFYGFFSPEQVGFFSDLRPELKCVISHPAIETADERYYIYGVDQDGVAVRTRYLDKAILVGLAGDNPILLHSDEKTLDGEMECSIWGSVGVYRAPTFSELMRQVSVSEIKSGSWGAIPIAQADLVNTCAEKIKILDVWWR</sequence>
<dbReference type="Pfam" id="PF09346">
    <property type="entry name" value="SMI1_KNR4"/>
    <property type="match status" value="1"/>
</dbReference>
<gene>
    <name evidence="2" type="ORF">SAMN02745857_00230</name>
</gene>
<feature type="domain" description="Knr4/Smi1-like" evidence="1">
    <location>
        <begin position="61"/>
        <end position="199"/>
    </location>
</feature>
<dbReference type="InterPro" id="IPR018958">
    <property type="entry name" value="Knr4/Smi1-like_dom"/>
</dbReference>
<evidence type="ECO:0000259" key="1">
    <source>
        <dbReference type="Pfam" id="PF09346"/>
    </source>
</evidence>
<evidence type="ECO:0000313" key="3">
    <source>
        <dbReference type="Proteomes" id="UP000192761"/>
    </source>
</evidence>
<protein>
    <recommendedName>
        <fullName evidence="1">Knr4/Smi1-like domain-containing protein</fullName>
    </recommendedName>
</protein>
<evidence type="ECO:0000313" key="2">
    <source>
        <dbReference type="EMBL" id="SMC16651.1"/>
    </source>
</evidence>
<dbReference type="Proteomes" id="UP000192761">
    <property type="component" value="Unassembled WGS sequence"/>
</dbReference>
<dbReference type="STRING" id="1121001.SAMN02745857_00230"/>